<keyword evidence="1" id="KW-0560">Oxidoreductase</keyword>
<organism evidence="3 4">
    <name type="scientific">Agaribacillus aureus</name>
    <dbReference type="NCBI Taxonomy" id="3051825"/>
    <lineage>
        <taxon>Bacteria</taxon>
        <taxon>Pseudomonadati</taxon>
        <taxon>Bacteroidota</taxon>
        <taxon>Cytophagia</taxon>
        <taxon>Cytophagales</taxon>
        <taxon>Splendidivirgaceae</taxon>
        <taxon>Agaribacillus</taxon>
    </lineage>
</organism>
<dbReference type="Gene3D" id="3.20.20.100">
    <property type="entry name" value="NADP-dependent oxidoreductase domain"/>
    <property type="match status" value="1"/>
</dbReference>
<dbReference type="InterPro" id="IPR036812">
    <property type="entry name" value="NAD(P)_OxRdtase_dom_sf"/>
</dbReference>
<evidence type="ECO:0000313" key="4">
    <source>
        <dbReference type="Proteomes" id="UP001172083"/>
    </source>
</evidence>
<dbReference type="SUPFAM" id="SSF51430">
    <property type="entry name" value="NAD(P)-linked oxidoreductase"/>
    <property type="match status" value="1"/>
</dbReference>
<comment type="caution">
    <text evidence="3">The sequence shown here is derived from an EMBL/GenBank/DDBJ whole genome shotgun (WGS) entry which is preliminary data.</text>
</comment>
<dbReference type="InterPro" id="IPR050523">
    <property type="entry name" value="AKR_Detox_Biosynth"/>
</dbReference>
<dbReference type="EMBL" id="JAUJEB010000003">
    <property type="protein sequence ID" value="MDN5213374.1"/>
    <property type="molecule type" value="Genomic_DNA"/>
</dbReference>
<dbReference type="Proteomes" id="UP001172083">
    <property type="component" value="Unassembled WGS sequence"/>
</dbReference>
<dbReference type="Pfam" id="PF00248">
    <property type="entry name" value="Aldo_ket_red"/>
    <property type="match status" value="1"/>
</dbReference>
<dbReference type="InterPro" id="IPR023210">
    <property type="entry name" value="NADP_OxRdtase_dom"/>
</dbReference>
<evidence type="ECO:0000259" key="2">
    <source>
        <dbReference type="Pfam" id="PF00248"/>
    </source>
</evidence>
<feature type="domain" description="NADP-dependent oxidoreductase" evidence="2">
    <location>
        <begin position="15"/>
        <end position="304"/>
    </location>
</feature>
<keyword evidence="4" id="KW-1185">Reference proteome</keyword>
<dbReference type="RefSeq" id="WP_346758714.1">
    <property type="nucleotide sequence ID" value="NZ_JAUJEB010000003.1"/>
</dbReference>
<sequence length="324" mass="35651">MNYKLLGKTGLHVSPLCLGTMTFGAEADASESGRLYATARDSGINIFDCANVYAEGESERILGKLVEAHRSEVILATKAYFPTGEGINDRGGSRFHLTKALDASLKRLGTDYVDIYYLHNFDRATALDESLSTLNDFVRNGKVLYIGLSNFAAWQVMKAIAITEQKNYAPITCLQPMYNLLKRQCEIEILPMANDQQLGIFSYGPLAGGLLTGKYLSRNSQEPARLDTSEMYQKRYEDEQNAVSVKAFVDFAQQNNYEAISLAVAWAGSHPSITAPIIGARNAGQLKPVLESMNIQITAELRDTIAGFSQAPAPANDRSEENQR</sequence>
<evidence type="ECO:0000313" key="3">
    <source>
        <dbReference type="EMBL" id="MDN5213374.1"/>
    </source>
</evidence>
<dbReference type="PANTHER" id="PTHR43364">
    <property type="entry name" value="NADH-SPECIFIC METHYLGLYOXAL REDUCTASE-RELATED"/>
    <property type="match status" value="1"/>
</dbReference>
<reference evidence="3" key="1">
    <citation type="submission" date="2023-06" db="EMBL/GenBank/DDBJ databases">
        <title>Genomic of Agaribacillus aureum.</title>
        <authorList>
            <person name="Wang G."/>
        </authorList>
    </citation>
    <scope>NUCLEOTIDE SEQUENCE</scope>
    <source>
        <strain evidence="3">BMA12</strain>
    </source>
</reference>
<name>A0ABT8L6K0_9BACT</name>
<proteinExistence type="predicted"/>
<gene>
    <name evidence="3" type="ORF">QQ020_14990</name>
</gene>
<accession>A0ABT8L6K0</accession>
<protein>
    <submittedName>
        <fullName evidence="3">Aldo/keto reductase</fullName>
    </submittedName>
</protein>
<dbReference type="PANTHER" id="PTHR43364:SF4">
    <property type="entry name" value="NAD(P)-LINKED OXIDOREDUCTASE SUPERFAMILY PROTEIN"/>
    <property type="match status" value="1"/>
</dbReference>
<evidence type="ECO:0000256" key="1">
    <source>
        <dbReference type="ARBA" id="ARBA00023002"/>
    </source>
</evidence>